<accession>A0A7X0F6X3</accession>
<keyword evidence="4 6" id="KW-1133">Transmembrane helix</keyword>
<dbReference type="InterPro" id="IPR000045">
    <property type="entry name" value="Prepilin_IV_endopep_pep"/>
</dbReference>
<feature type="transmembrane region" description="Helical" evidence="6">
    <location>
        <begin position="139"/>
        <end position="157"/>
    </location>
</feature>
<keyword evidence="5 6" id="KW-0472">Membrane</keyword>
<dbReference type="Proteomes" id="UP000536262">
    <property type="component" value="Unassembled WGS sequence"/>
</dbReference>
<dbReference type="InterPro" id="IPR052218">
    <property type="entry name" value="Preflagellin_Peptidase"/>
</dbReference>
<evidence type="ECO:0000256" key="5">
    <source>
        <dbReference type="ARBA" id="ARBA00023136"/>
    </source>
</evidence>
<evidence type="ECO:0000313" key="8">
    <source>
        <dbReference type="EMBL" id="MBB6354140.1"/>
    </source>
</evidence>
<feature type="transmembrane region" description="Helical" evidence="6">
    <location>
        <begin position="58"/>
        <end position="77"/>
    </location>
</feature>
<keyword evidence="2" id="KW-1003">Cell membrane</keyword>
<keyword evidence="9" id="KW-1185">Reference proteome</keyword>
<dbReference type="EC" id="3.4.23.43" evidence="8"/>
<gene>
    <name evidence="8" type="ORF">GGR00_001914</name>
</gene>
<feature type="transmembrane region" description="Helical" evidence="6">
    <location>
        <begin position="97"/>
        <end position="118"/>
    </location>
</feature>
<name>A0A7X0F6X3_9HYPH</name>
<dbReference type="GO" id="GO:0005886">
    <property type="term" value="C:plasma membrane"/>
    <property type="evidence" value="ECO:0007669"/>
    <property type="project" value="UniProtKB-SubCell"/>
</dbReference>
<dbReference type="RefSeq" id="WP_184699304.1">
    <property type="nucleotide sequence ID" value="NZ_BAABEG010000001.1"/>
</dbReference>
<reference evidence="8 9" key="1">
    <citation type="submission" date="2020-08" db="EMBL/GenBank/DDBJ databases">
        <title>Genomic Encyclopedia of Type Strains, Phase IV (KMG-IV): sequencing the most valuable type-strain genomes for metagenomic binning, comparative biology and taxonomic classification.</title>
        <authorList>
            <person name="Goeker M."/>
        </authorList>
    </citation>
    <scope>NUCLEOTIDE SEQUENCE [LARGE SCALE GENOMIC DNA]</scope>
    <source>
        <strain evidence="8 9">DSM 7051</strain>
    </source>
</reference>
<comment type="subcellular location">
    <subcellularLocation>
        <location evidence="1">Cell membrane</location>
        <topology evidence="1">Multi-pass membrane protein</topology>
    </subcellularLocation>
</comment>
<dbReference type="PANTHER" id="PTHR36506:SF1">
    <property type="entry name" value="PREFLAGELLIN PEPTIDASE"/>
    <property type="match status" value="1"/>
</dbReference>
<dbReference type="Pfam" id="PF01478">
    <property type="entry name" value="Peptidase_A24"/>
    <property type="match status" value="1"/>
</dbReference>
<evidence type="ECO:0000256" key="4">
    <source>
        <dbReference type="ARBA" id="ARBA00022989"/>
    </source>
</evidence>
<evidence type="ECO:0000259" key="7">
    <source>
        <dbReference type="Pfam" id="PF01478"/>
    </source>
</evidence>
<dbReference type="AlphaFoldDB" id="A0A7X0F6X3"/>
<dbReference type="EMBL" id="JACHOU010000003">
    <property type="protein sequence ID" value="MBB6354140.1"/>
    <property type="molecule type" value="Genomic_DNA"/>
</dbReference>
<feature type="domain" description="Prepilin type IV endopeptidase peptidase" evidence="7">
    <location>
        <begin position="9"/>
        <end position="112"/>
    </location>
</feature>
<dbReference type="Gene3D" id="1.20.120.1220">
    <property type="match status" value="1"/>
</dbReference>
<evidence type="ECO:0000256" key="3">
    <source>
        <dbReference type="ARBA" id="ARBA00022692"/>
    </source>
</evidence>
<dbReference type="GO" id="GO:0004190">
    <property type="term" value="F:aspartic-type endopeptidase activity"/>
    <property type="evidence" value="ECO:0007669"/>
    <property type="project" value="UniProtKB-EC"/>
</dbReference>
<evidence type="ECO:0000256" key="2">
    <source>
        <dbReference type="ARBA" id="ARBA00022475"/>
    </source>
</evidence>
<evidence type="ECO:0000313" key="9">
    <source>
        <dbReference type="Proteomes" id="UP000536262"/>
    </source>
</evidence>
<proteinExistence type="predicted"/>
<protein>
    <submittedName>
        <fullName evidence="8">Prepilin peptidase CpaA</fullName>
        <ecNumber evidence="8">3.4.23.43</ecNumber>
    </submittedName>
</protein>
<organism evidence="8 9">
    <name type="scientific">Aminobacter aganoensis</name>
    <dbReference type="NCBI Taxonomy" id="83264"/>
    <lineage>
        <taxon>Bacteria</taxon>
        <taxon>Pseudomonadati</taxon>
        <taxon>Pseudomonadota</taxon>
        <taxon>Alphaproteobacteria</taxon>
        <taxon>Hyphomicrobiales</taxon>
        <taxon>Phyllobacteriaceae</taxon>
        <taxon>Aminobacter</taxon>
    </lineage>
</organism>
<keyword evidence="3 6" id="KW-0812">Transmembrane</keyword>
<sequence length="173" mass="18194">MLEALIFVVFPFCMVYSAVSDTMSMTIANRVPLLLLGVFLVVAPLTGMAWVDIGMHLAAGALLLTVTFAMFALGGMGGGDAKLIAASAVWMGLGMPLMQYLLVSAVFGGMLTLAILAFRSSVLAHITSQNMFLRNFSKDAGGVPYGIALGIGGLLTYPSSPLMLWALERLAAQ</sequence>
<comment type="caution">
    <text evidence="8">The sequence shown here is derived from an EMBL/GenBank/DDBJ whole genome shotgun (WGS) entry which is preliminary data.</text>
</comment>
<keyword evidence="8" id="KW-0378">Hydrolase</keyword>
<dbReference type="PANTHER" id="PTHR36506">
    <property type="entry name" value="PREFLAGELLIN PEPTIDASE"/>
    <property type="match status" value="1"/>
</dbReference>
<evidence type="ECO:0000256" key="1">
    <source>
        <dbReference type="ARBA" id="ARBA00004651"/>
    </source>
</evidence>
<evidence type="ECO:0000256" key="6">
    <source>
        <dbReference type="SAM" id="Phobius"/>
    </source>
</evidence>
<feature type="transmembrane region" description="Helical" evidence="6">
    <location>
        <begin position="33"/>
        <end position="51"/>
    </location>
</feature>